<name>A0ABV6B0W4_9DEIO</name>
<evidence type="ECO:0000313" key="7">
    <source>
        <dbReference type="EMBL" id="MFB9993376.1"/>
    </source>
</evidence>
<dbReference type="InterPro" id="IPR012000">
    <property type="entry name" value="Thiamin_PyroP_enz_cen_dom"/>
</dbReference>
<evidence type="ECO:0000256" key="1">
    <source>
        <dbReference type="ARBA" id="ARBA00007812"/>
    </source>
</evidence>
<dbReference type="NCBIfam" id="NF006129">
    <property type="entry name" value="PRK08273.1"/>
    <property type="match status" value="1"/>
</dbReference>
<protein>
    <submittedName>
        <fullName evidence="7">Thiamine pyrophosphate-requiring protein</fullName>
    </submittedName>
</protein>
<keyword evidence="2 3" id="KW-0786">Thiamine pyrophosphate</keyword>
<evidence type="ECO:0000256" key="2">
    <source>
        <dbReference type="ARBA" id="ARBA00023052"/>
    </source>
</evidence>
<comment type="caution">
    <text evidence="7">The sequence shown here is derived from an EMBL/GenBank/DDBJ whole genome shotgun (WGS) entry which is preliminary data.</text>
</comment>
<feature type="domain" description="Thiamine pyrophosphate enzyme central" evidence="4">
    <location>
        <begin position="202"/>
        <end position="332"/>
    </location>
</feature>
<feature type="domain" description="Thiamine pyrophosphate enzyme N-terminal TPP-binding" evidence="6">
    <location>
        <begin position="8"/>
        <end position="120"/>
    </location>
</feature>
<dbReference type="CDD" id="cd07039">
    <property type="entry name" value="TPP_PYR_POX"/>
    <property type="match status" value="1"/>
</dbReference>
<evidence type="ECO:0000256" key="3">
    <source>
        <dbReference type="RuleBase" id="RU362132"/>
    </source>
</evidence>
<dbReference type="PROSITE" id="PS00187">
    <property type="entry name" value="TPP_ENZYMES"/>
    <property type="match status" value="1"/>
</dbReference>
<dbReference type="CDD" id="cd02014">
    <property type="entry name" value="TPP_POX"/>
    <property type="match status" value="1"/>
</dbReference>
<dbReference type="InterPro" id="IPR047210">
    <property type="entry name" value="TPP_PYR_POXB-like"/>
</dbReference>
<feature type="domain" description="Thiamine pyrophosphate enzyme TPP-binding" evidence="5">
    <location>
        <begin position="392"/>
        <end position="546"/>
    </location>
</feature>
<proteinExistence type="inferred from homology"/>
<comment type="similarity">
    <text evidence="1 3">Belongs to the TPP enzyme family.</text>
</comment>
<dbReference type="InterPro" id="IPR011766">
    <property type="entry name" value="TPP_enzyme_TPP-bd"/>
</dbReference>
<dbReference type="InterPro" id="IPR047211">
    <property type="entry name" value="POXB-like"/>
</dbReference>
<dbReference type="SUPFAM" id="SSF52518">
    <property type="entry name" value="Thiamin diphosphate-binding fold (THDP-binding)"/>
    <property type="match status" value="2"/>
</dbReference>
<dbReference type="Gene3D" id="3.40.50.1220">
    <property type="entry name" value="TPP-binding domain"/>
    <property type="match status" value="1"/>
</dbReference>
<accession>A0ABV6B0W4</accession>
<gene>
    <name evidence="7" type="ORF">ACFFLM_15515</name>
</gene>
<dbReference type="Gene3D" id="3.40.50.970">
    <property type="match status" value="2"/>
</dbReference>
<keyword evidence="8" id="KW-1185">Reference proteome</keyword>
<evidence type="ECO:0000259" key="6">
    <source>
        <dbReference type="Pfam" id="PF02776"/>
    </source>
</evidence>
<dbReference type="InterPro" id="IPR029035">
    <property type="entry name" value="DHS-like_NAD/FAD-binding_dom"/>
</dbReference>
<dbReference type="InterPro" id="IPR012001">
    <property type="entry name" value="Thiamin_PyroP_enz_TPP-bd_dom"/>
</dbReference>
<dbReference type="Proteomes" id="UP001589733">
    <property type="component" value="Unassembled WGS sequence"/>
</dbReference>
<dbReference type="RefSeq" id="WP_380012091.1">
    <property type="nucleotide sequence ID" value="NZ_JBHLYR010000047.1"/>
</dbReference>
<evidence type="ECO:0000259" key="5">
    <source>
        <dbReference type="Pfam" id="PF02775"/>
    </source>
</evidence>
<dbReference type="InterPro" id="IPR029061">
    <property type="entry name" value="THDP-binding"/>
</dbReference>
<dbReference type="InterPro" id="IPR000399">
    <property type="entry name" value="TPP-bd_CS"/>
</dbReference>
<reference evidence="7 8" key="1">
    <citation type="submission" date="2024-09" db="EMBL/GenBank/DDBJ databases">
        <authorList>
            <person name="Sun Q."/>
            <person name="Mori K."/>
        </authorList>
    </citation>
    <scope>NUCLEOTIDE SEQUENCE [LARGE SCALE GENOMIC DNA]</scope>
    <source>
        <strain evidence="7 8">JCM 13503</strain>
    </source>
</reference>
<dbReference type="InterPro" id="IPR047212">
    <property type="entry name" value="TPP_POXB-like"/>
</dbReference>
<dbReference type="EMBL" id="JBHLYR010000047">
    <property type="protein sequence ID" value="MFB9993376.1"/>
    <property type="molecule type" value="Genomic_DNA"/>
</dbReference>
<dbReference type="Pfam" id="PF02775">
    <property type="entry name" value="TPP_enzyme_C"/>
    <property type="match status" value="1"/>
</dbReference>
<evidence type="ECO:0000259" key="4">
    <source>
        <dbReference type="Pfam" id="PF00205"/>
    </source>
</evidence>
<evidence type="ECO:0000313" key="8">
    <source>
        <dbReference type="Proteomes" id="UP001589733"/>
    </source>
</evidence>
<dbReference type="PANTHER" id="PTHR42981">
    <property type="entry name" value="PYRUVATE DEHYDROGENASE [UBIQUINONE]"/>
    <property type="match status" value="1"/>
</dbReference>
<sequence length="595" mass="63913">MTGGPKLVADALVERLRGWHVEKLYGYAGDGINGLLGALGRAGNRPEFIHAVHEELASFMATAHAKFTGEVGVCTATSGPGAIHLLNGLYDAKLDHQPVVAILGQQPGVALGSGYLQEVDLAVLFKDVASDFLGVMTHPAQLHHLVDRAFRVALERRAPTAIIIPQSVQELPAPEGLPHEHGFQHSGIGYSAPRILPREEDLRRAAEVLNAGKRVALLVGAGALQATDEVIAVAETLGAGVAKALLGKAAVPDDLPFVTGSVGWLGTAASNWMMQECDTLLMVGSSFPYTEYLPREGQARGVQIDREAKTLSLRYPMEVPLVGDSTETLHALLPLLERKTNTSWRQETEARVAAWWEEAERRAAQPAQPLNPQLVVSELSKRLPDDAILSGDSGTAAVWIARNVRLRRGMKVSLSGGLASMGSGVPYALAAKINFPDRLAVALVGDGAMQMSGNAALLAVAQRWQTWADPRLVIVVFNNRDLNYVTWEQRVMGGTPRFGPSQNLFDFPFARYAELLGLRGVRVDAPQGVAAAWDEALSADRPVVLEAYVDANVPTLPAELRPGQRDHLEQALGQGDPDAVGVREQLILQGVTEKT</sequence>
<dbReference type="SUPFAM" id="SSF52467">
    <property type="entry name" value="DHS-like NAD/FAD-binding domain"/>
    <property type="match status" value="1"/>
</dbReference>
<dbReference type="Pfam" id="PF02776">
    <property type="entry name" value="TPP_enzyme_N"/>
    <property type="match status" value="1"/>
</dbReference>
<organism evidence="7 8">
    <name type="scientific">Deinococcus oregonensis</name>
    <dbReference type="NCBI Taxonomy" id="1805970"/>
    <lineage>
        <taxon>Bacteria</taxon>
        <taxon>Thermotogati</taxon>
        <taxon>Deinococcota</taxon>
        <taxon>Deinococci</taxon>
        <taxon>Deinococcales</taxon>
        <taxon>Deinococcaceae</taxon>
        <taxon>Deinococcus</taxon>
    </lineage>
</organism>
<dbReference type="Pfam" id="PF00205">
    <property type="entry name" value="TPP_enzyme_M"/>
    <property type="match status" value="1"/>
</dbReference>
<dbReference type="PANTHER" id="PTHR42981:SF2">
    <property type="entry name" value="PYRUVATE DEHYDROGENASE [UBIQUINONE]"/>
    <property type="match status" value="1"/>
</dbReference>